<comment type="caution">
    <text evidence="1">The sequence shown here is derived from an EMBL/GenBank/DDBJ whole genome shotgun (WGS) entry which is preliminary data.</text>
</comment>
<sequence length="78" mass="8779">MLSKTAHIALSAHKAYGTRILTVHQRMTSKTTSTTPCLLSYKTDQKKKNILFIMGDFTAKIGSVNSQQRIRDHGTVWD</sequence>
<keyword evidence="2" id="KW-1185">Reference proteome</keyword>
<dbReference type="EMBL" id="JASAOG010000023">
    <property type="protein sequence ID" value="KAK0062867.1"/>
    <property type="molecule type" value="Genomic_DNA"/>
</dbReference>
<dbReference type="AlphaFoldDB" id="A0AAD8FFA4"/>
<name>A0AAD8FFA4_BIOPF</name>
<evidence type="ECO:0000313" key="2">
    <source>
        <dbReference type="Proteomes" id="UP001233172"/>
    </source>
</evidence>
<evidence type="ECO:0000313" key="1">
    <source>
        <dbReference type="EMBL" id="KAK0062867.1"/>
    </source>
</evidence>
<organism evidence="1 2">
    <name type="scientific">Biomphalaria pfeifferi</name>
    <name type="common">Bloodfluke planorb</name>
    <name type="synonym">Freshwater snail</name>
    <dbReference type="NCBI Taxonomy" id="112525"/>
    <lineage>
        <taxon>Eukaryota</taxon>
        <taxon>Metazoa</taxon>
        <taxon>Spiralia</taxon>
        <taxon>Lophotrochozoa</taxon>
        <taxon>Mollusca</taxon>
        <taxon>Gastropoda</taxon>
        <taxon>Heterobranchia</taxon>
        <taxon>Euthyneura</taxon>
        <taxon>Panpulmonata</taxon>
        <taxon>Hygrophila</taxon>
        <taxon>Lymnaeoidea</taxon>
        <taxon>Planorbidae</taxon>
        <taxon>Biomphalaria</taxon>
    </lineage>
</organism>
<dbReference type="Proteomes" id="UP001233172">
    <property type="component" value="Unassembled WGS sequence"/>
</dbReference>
<accession>A0AAD8FFA4</accession>
<reference evidence="1" key="2">
    <citation type="submission" date="2023-04" db="EMBL/GenBank/DDBJ databases">
        <authorList>
            <person name="Bu L."/>
            <person name="Lu L."/>
            <person name="Laidemitt M.R."/>
            <person name="Zhang S.M."/>
            <person name="Mutuku M."/>
            <person name="Mkoji G."/>
            <person name="Steinauer M."/>
            <person name="Loker E.S."/>
        </authorList>
    </citation>
    <scope>NUCLEOTIDE SEQUENCE</scope>
    <source>
        <strain evidence="1">KasaAsao</strain>
        <tissue evidence="1">Whole Snail</tissue>
    </source>
</reference>
<reference evidence="1" key="1">
    <citation type="journal article" date="2023" name="PLoS Negl. Trop. Dis.">
        <title>A genome sequence for Biomphalaria pfeifferi, the major vector snail for the human-infecting parasite Schistosoma mansoni.</title>
        <authorList>
            <person name="Bu L."/>
            <person name="Lu L."/>
            <person name="Laidemitt M.R."/>
            <person name="Zhang S.M."/>
            <person name="Mutuku M."/>
            <person name="Mkoji G."/>
            <person name="Steinauer M."/>
            <person name="Loker E.S."/>
        </authorList>
    </citation>
    <scope>NUCLEOTIDE SEQUENCE</scope>
    <source>
        <strain evidence="1">KasaAsao</strain>
    </source>
</reference>
<proteinExistence type="predicted"/>
<protein>
    <submittedName>
        <fullName evidence="1">Uncharacterized protein</fullName>
    </submittedName>
</protein>
<gene>
    <name evidence="1" type="ORF">Bpfe_007587</name>
</gene>